<dbReference type="Proteomes" id="UP000054350">
    <property type="component" value="Unassembled WGS sequence"/>
</dbReference>
<dbReference type="OrthoDB" id="5065855at2759"/>
<feature type="domain" description="Ubiquitin-like protease family profile" evidence="5">
    <location>
        <begin position="1"/>
        <end position="104"/>
    </location>
</feature>
<dbReference type="InterPro" id="IPR044613">
    <property type="entry name" value="Nep1/2-like"/>
</dbReference>
<name>A0A0L0T9S4_ALLM3</name>
<keyword evidence="2" id="KW-0645">Protease</keyword>
<evidence type="ECO:0000256" key="2">
    <source>
        <dbReference type="ARBA" id="ARBA00022670"/>
    </source>
</evidence>
<dbReference type="GO" id="GO:0008234">
    <property type="term" value="F:cysteine-type peptidase activity"/>
    <property type="evidence" value="ECO:0007669"/>
    <property type="project" value="UniProtKB-KW"/>
</dbReference>
<gene>
    <name evidence="6" type="ORF">AMAG_15567</name>
</gene>
<evidence type="ECO:0000313" key="6">
    <source>
        <dbReference type="EMBL" id="KNE71329.1"/>
    </source>
</evidence>
<proteinExistence type="inferred from homology"/>
<dbReference type="GO" id="GO:0006508">
    <property type="term" value="P:proteolysis"/>
    <property type="evidence" value="ECO:0007669"/>
    <property type="project" value="UniProtKB-KW"/>
</dbReference>
<dbReference type="InterPro" id="IPR038765">
    <property type="entry name" value="Papain-like_cys_pep_sf"/>
</dbReference>
<organism evidence="6 7">
    <name type="scientific">Allomyces macrogynus (strain ATCC 38327)</name>
    <name type="common">Allomyces javanicus var. macrogynus</name>
    <dbReference type="NCBI Taxonomy" id="578462"/>
    <lineage>
        <taxon>Eukaryota</taxon>
        <taxon>Fungi</taxon>
        <taxon>Fungi incertae sedis</taxon>
        <taxon>Blastocladiomycota</taxon>
        <taxon>Blastocladiomycetes</taxon>
        <taxon>Blastocladiales</taxon>
        <taxon>Blastocladiaceae</taxon>
        <taxon>Allomyces</taxon>
    </lineage>
</organism>
<dbReference type="GO" id="GO:0019784">
    <property type="term" value="F:deNEDDylase activity"/>
    <property type="evidence" value="ECO:0007669"/>
    <property type="project" value="InterPro"/>
</dbReference>
<protein>
    <recommendedName>
        <fullName evidence="5">Ubiquitin-like protease family profile domain-containing protein</fullName>
    </recommendedName>
</protein>
<dbReference type="VEuPathDB" id="FungiDB:AMAG_15567"/>
<dbReference type="PANTHER" id="PTHR46468:SF1">
    <property type="entry name" value="SENTRIN-SPECIFIC PROTEASE 8"/>
    <property type="match status" value="1"/>
</dbReference>
<evidence type="ECO:0000259" key="5">
    <source>
        <dbReference type="PROSITE" id="PS50600"/>
    </source>
</evidence>
<keyword evidence="7" id="KW-1185">Reference proteome</keyword>
<dbReference type="SUPFAM" id="SSF54001">
    <property type="entry name" value="Cysteine proteinases"/>
    <property type="match status" value="1"/>
</dbReference>
<evidence type="ECO:0000256" key="3">
    <source>
        <dbReference type="ARBA" id="ARBA00022801"/>
    </source>
</evidence>
<dbReference type="Pfam" id="PF02902">
    <property type="entry name" value="Peptidase_C48"/>
    <property type="match status" value="1"/>
</dbReference>
<sequence>MLAGSPLFHADVLFIPVNNFQGNGALSGTHWSLLVFDRHNETFFTYDSLGRANQQAARDVAKLFWAMVEPQRANVCPAVQRQRGPRQSNMSDCGINVLYVSRVLTERLLQDARHQGDQDAESVEMDWYVPSPLDNGLAGVRRAIREELQGMAALREAAEPTAK</sequence>
<evidence type="ECO:0000256" key="4">
    <source>
        <dbReference type="ARBA" id="ARBA00022807"/>
    </source>
</evidence>
<keyword evidence="4" id="KW-0788">Thiol protease</keyword>
<dbReference type="InterPro" id="IPR003653">
    <property type="entry name" value="Peptidase_C48_C"/>
</dbReference>
<dbReference type="AlphaFoldDB" id="A0A0L0T9S4"/>
<reference evidence="6 7" key="1">
    <citation type="submission" date="2009-11" db="EMBL/GenBank/DDBJ databases">
        <title>Annotation of Allomyces macrogynus ATCC 38327.</title>
        <authorList>
            <consortium name="The Broad Institute Genome Sequencing Platform"/>
            <person name="Russ C."/>
            <person name="Cuomo C."/>
            <person name="Burger G."/>
            <person name="Gray M.W."/>
            <person name="Holland P.W.H."/>
            <person name="King N."/>
            <person name="Lang F.B.F."/>
            <person name="Roger A.J."/>
            <person name="Ruiz-Trillo I."/>
            <person name="Young S.K."/>
            <person name="Zeng Q."/>
            <person name="Gargeya S."/>
            <person name="Fitzgerald M."/>
            <person name="Haas B."/>
            <person name="Abouelleil A."/>
            <person name="Alvarado L."/>
            <person name="Arachchi H.M."/>
            <person name="Berlin A."/>
            <person name="Chapman S.B."/>
            <person name="Gearin G."/>
            <person name="Goldberg J."/>
            <person name="Griggs A."/>
            <person name="Gujja S."/>
            <person name="Hansen M."/>
            <person name="Heiman D."/>
            <person name="Howarth C."/>
            <person name="Larimer J."/>
            <person name="Lui A."/>
            <person name="MacDonald P.J.P."/>
            <person name="McCowen C."/>
            <person name="Montmayeur A."/>
            <person name="Murphy C."/>
            <person name="Neiman D."/>
            <person name="Pearson M."/>
            <person name="Priest M."/>
            <person name="Roberts A."/>
            <person name="Saif S."/>
            <person name="Shea T."/>
            <person name="Sisk P."/>
            <person name="Stolte C."/>
            <person name="Sykes S."/>
            <person name="Wortman J."/>
            <person name="Nusbaum C."/>
            <person name="Birren B."/>
        </authorList>
    </citation>
    <scope>NUCLEOTIDE SEQUENCE [LARGE SCALE GENOMIC DNA]</scope>
    <source>
        <strain evidence="6 7">ATCC 38327</strain>
    </source>
</reference>
<dbReference type="GO" id="GO:0000338">
    <property type="term" value="P:protein deneddylation"/>
    <property type="evidence" value="ECO:0007669"/>
    <property type="project" value="TreeGrafter"/>
</dbReference>
<accession>A0A0L0T9S4</accession>
<evidence type="ECO:0000313" key="7">
    <source>
        <dbReference type="Proteomes" id="UP000054350"/>
    </source>
</evidence>
<keyword evidence="3" id="KW-0378">Hydrolase</keyword>
<reference evidence="7" key="2">
    <citation type="submission" date="2009-11" db="EMBL/GenBank/DDBJ databases">
        <title>The Genome Sequence of Allomyces macrogynus strain ATCC 38327.</title>
        <authorList>
            <consortium name="The Broad Institute Genome Sequencing Platform"/>
            <person name="Russ C."/>
            <person name="Cuomo C."/>
            <person name="Shea T."/>
            <person name="Young S.K."/>
            <person name="Zeng Q."/>
            <person name="Koehrsen M."/>
            <person name="Haas B."/>
            <person name="Borodovsky M."/>
            <person name="Guigo R."/>
            <person name="Alvarado L."/>
            <person name="Berlin A."/>
            <person name="Borenstein D."/>
            <person name="Chen Z."/>
            <person name="Engels R."/>
            <person name="Freedman E."/>
            <person name="Gellesch M."/>
            <person name="Goldberg J."/>
            <person name="Griggs A."/>
            <person name="Gujja S."/>
            <person name="Heiman D."/>
            <person name="Hepburn T."/>
            <person name="Howarth C."/>
            <person name="Jen D."/>
            <person name="Larson L."/>
            <person name="Lewis B."/>
            <person name="Mehta T."/>
            <person name="Park D."/>
            <person name="Pearson M."/>
            <person name="Roberts A."/>
            <person name="Saif S."/>
            <person name="Shenoy N."/>
            <person name="Sisk P."/>
            <person name="Stolte C."/>
            <person name="Sykes S."/>
            <person name="Walk T."/>
            <person name="White J."/>
            <person name="Yandava C."/>
            <person name="Burger G."/>
            <person name="Gray M.W."/>
            <person name="Holland P.W.H."/>
            <person name="King N."/>
            <person name="Lang F.B.F."/>
            <person name="Roger A.J."/>
            <person name="Ruiz-Trillo I."/>
            <person name="Lander E."/>
            <person name="Nusbaum C."/>
        </authorList>
    </citation>
    <scope>NUCLEOTIDE SEQUENCE [LARGE SCALE GENOMIC DNA]</scope>
    <source>
        <strain evidence="7">ATCC 38327</strain>
    </source>
</reference>
<dbReference type="STRING" id="578462.A0A0L0T9S4"/>
<dbReference type="Gene3D" id="3.40.395.10">
    <property type="entry name" value="Adenoviral Proteinase, Chain A"/>
    <property type="match status" value="1"/>
</dbReference>
<dbReference type="PANTHER" id="PTHR46468">
    <property type="entry name" value="SENTRIN-SPECIFIC PROTEASE 8"/>
    <property type="match status" value="1"/>
</dbReference>
<dbReference type="PROSITE" id="PS50600">
    <property type="entry name" value="ULP_PROTEASE"/>
    <property type="match status" value="1"/>
</dbReference>
<evidence type="ECO:0000256" key="1">
    <source>
        <dbReference type="ARBA" id="ARBA00005234"/>
    </source>
</evidence>
<dbReference type="EMBL" id="GG745371">
    <property type="protein sequence ID" value="KNE71329.1"/>
    <property type="molecule type" value="Genomic_DNA"/>
</dbReference>
<comment type="similarity">
    <text evidence="1">Belongs to the peptidase C48 family.</text>
</comment>